<evidence type="ECO:0000313" key="3">
    <source>
        <dbReference type="EMBL" id="GJT72426.1"/>
    </source>
</evidence>
<dbReference type="GO" id="GO:0003964">
    <property type="term" value="F:RNA-directed DNA polymerase activity"/>
    <property type="evidence" value="ECO:0007669"/>
    <property type="project" value="UniProtKB-KW"/>
</dbReference>
<accession>A0ABQ5GA61</accession>
<evidence type="ECO:0000259" key="2">
    <source>
        <dbReference type="Pfam" id="PF17919"/>
    </source>
</evidence>
<keyword evidence="1" id="KW-0511">Multifunctional enzyme</keyword>
<dbReference type="InterPro" id="IPR041577">
    <property type="entry name" value="RT_RNaseH_2"/>
</dbReference>
<evidence type="ECO:0000256" key="1">
    <source>
        <dbReference type="ARBA" id="ARBA00023268"/>
    </source>
</evidence>
<proteinExistence type="predicted"/>
<dbReference type="EMBL" id="BQNB010018257">
    <property type="protein sequence ID" value="GJT72426.1"/>
    <property type="molecule type" value="Genomic_DNA"/>
</dbReference>
<dbReference type="Gene3D" id="3.10.10.10">
    <property type="entry name" value="HIV Type 1 Reverse Transcriptase, subunit A, domain 1"/>
    <property type="match status" value="1"/>
</dbReference>
<gene>
    <name evidence="3" type="ORF">Tco_1031712</name>
</gene>
<dbReference type="Pfam" id="PF17919">
    <property type="entry name" value="RT_RNaseH_2"/>
    <property type="match status" value="1"/>
</dbReference>
<keyword evidence="3" id="KW-0808">Transferase</keyword>
<dbReference type="InterPro" id="IPR043502">
    <property type="entry name" value="DNA/RNA_pol_sf"/>
</dbReference>
<evidence type="ECO:0000313" key="4">
    <source>
        <dbReference type="Proteomes" id="UP001151760"/>
    </source>
</evidence>
<dbReference type="SUPFAM" id="SSF56672">
    <property type="entry name" value="DNA/RNA polymerases"/>
    <property type="match status" value="1"/>
</dbReference>
<comment type="caution">
    <text evidence="3">The sequence shown here is derived from an EMBL/GenBank/DDBJ whole genome shotgun (WGS) entry which is preliminary data.</text>
</comment>
<dbReference type="PANTHER" id="PTHR37984:SF5">
    <property type="entry name" value="PROTEIN NYNRIN-LIKE"/>
    <property type="match status" value="1"/>
</dbReference>
<feature type="domain" description="Reverse transcriptase/retrotransposon-derived protein RNase H-like" evidence="2">
    <location>
        <begin position="196"/>
        <end position="273"/>
    </location>
</feature>
<dbReference type="InterPro" id="IPR050951">
    <property type="entry name" value="Retrovirus_Pol_polyprotein"/>
</dbReference>
<keyword evidence="3" id="KW-0695">RNA-directed DNA polymerase</keyword>
<dbReference type="PANTHER" id="PTHR37984">
    <property type="entry name" value="PROTEIN CBG26694"/>
    <property type="match status" value="1"/>
</dbReference>
<organism evidence="3 4">
    <name type="scientific">Tanacetum coccineum</name>
    <dbReference type="NCBI Taxonomy" id="301880"/>
    <lineage>
        <taxon>Eukaryota</taxon>
        <taxon>Viridiplantae</taxon>
        <taxon>Streptophyta</taxon>
        <taxon>Embryophyta</taxon>
        <taxon>Tracheophyta</taxon>
        <taxon>Spermatophyta</taxon>
        <taxon>Magnoliopsida</taxon>
        <taxon>eudicotyledons</taxon>
        <taxon>Gunneridae</taxon>
        <taxon>Pentapetalae</taxon>
        <taxon>asterids</taxon>
        <taxon>campanulids</taxon>
        <taxon>Asterales</taxon>
        <taxon>Asteraceae</taxon>
        <taxon>Asteroideae</taxon>
        <taxon>Anthemideae</taxon>
        <taxon>Anthemidinae</taxon>
        <taxon>Tanacetum</taxon>
    </lineage>
</organism>
<reference evidence="3" key="1">
    <citation type="journal article" date="2022" name="Int. J. Mol. Sci.">
        <title>Draft Genome of Tanacetum Coccineum: Genomic Comparison of Closely Related Tanacetum-Family Plants.</title>
        <authorList>
            <person name="Yamashiro T."/>
            <person name="Shiraishi A."/>
            <person name="Nakayama K."/>
            <person name="Satake H."/>
        </authorList>
    </citation>
    <scope>NUCLEOTIDE SEQUENCE</scope>
</reference>
<keyword evidence="3" id="KW-0548">Nucleotidyltransferase</keyword>
<dbReference type="Proteomes" id="UP001151760">
    <property type="component" value="Unassembled WGS sequence"/>
</dbReference>
<reference evidence="3" key="2">
    <citation type="submission" date="2022-01" db="EMBL/GenBank/DDBJ databases">
        <authorList>
            <person name="Yamashiro T."/>
            <person name="Shiraishi A."/>
            <person name="Satake H."/>
            <person name="Nakayama K."/>
        </authorList>
    </citation>
    <scope>NUCLEOTIDE SEQUENCE</scope>
</reference>
<protein>
    <submittedName>
        <fullName evidence="3">Reverse transcriptase domain-containing protein</fullName>
    </submittedName>
</protein>
<name>A0ABQ5GA61_9ASTR</name>
<keyword evidence="4" id="KW-1185">Reference proteome</keyword>
<sequence>MGTNQEFLMQEAKHMSYEEVTQTQVPTLSRFLRYQSEWMVVNNLAVIVSDEEEDSALSVTMKENKDKSKEKRLKDVPTVRDFSEVFLGDLPGLPPIRQVEFQTDLVPGVAPVARAQYRLAPSKMEELSTQLQELSDKGFIRPSRNVHRLDEPVLTKKGLVASSRVQLLAVEGFLQDCHKLYDEVTQKSEKFNWVKRRNAFQTLKQKLCSAPILALPEGSENFVVYCDASHKGLGVMLMQKEKFIAYASRQLKIHEKIYTIHDLELGAVVFALKM</sequence>